<gene>
    <name evidence="2" type="ORF">BJ508DRAFT_315692</name>
</gene>
<sequence length="329" mass="37120">MRRKWLLYRTLPTLPRSCNWLLLKILPRGCGGQRGAAIQALLDESASVVDLLFEPDDNLELVWAVLDQTVHAVDLPLEPDEKLELVLAVERNKELELQLVGVKGLAGFWELLIRQAAVLRLEPIIVFQIQNPSCFQVQRVQDPSFKSKKDGDDDEDYVEPARRPKRQTRLAGKGGRLSYAVPEGVRSELEAECDEVLERGAREVILWDGCKSTVGDCSTFVGVLAVFSDAQARCMELFGPSAISKILLDATRVMNRKLYGQELEKKRVKVEVIDDSKEKREKKTEVGPVPAILKLLGEMKEVAADWSWQVGWESAAFAGQTRKRRRKIK</sequence>
<name>A0A3N4HG39_ASCIM</name>
<reference evidence="2 3" key="1">
    <citation type="journal article" date="2018" name="Nat. Ecol. Evol.">
        <title>Pezizomycetes genomes reveal the molecular basis of ectomycorrhizal truffle lifestyle.</title>
        <authorList>
            <person name="Murat C."/>
            <person name="Payen T."/>
            <person name="Noel B."/>
            <person name="Kuo A."/>
            <person name="Morin E."/>
            <person name="Chen J."/>
            <person name="Kohler A."/>
            <person name="Krizsan K."/>
            <person name="Balestrini R."/>
            <person name="Da Silva C."/>
            <person name="Montanini B."/>
            <person name="Hainaut M."/>
            <person name="Levati E."/>
            <person name="Barry K.W."/>
            <person name="Belfiori B."/>
            <person name="Cichocki N."/>
            <person name="Clum A."/>
            <person name="Dockter R.B."/>
            <person name="Fauchery L."/>
            <person name="Guy J."/>
            <person name="Iotti M."/>
            <person name="Le Tacon F."/>
            <person name="Lindquist E.A."/>
            <person name="Lipzen A."/>
            <person name="Malagnac F."/>
            <person name="Mello A."/>
            <person name="Molinier V."/>
            <person name="Miyauchi S."/>
            <person name="Poulain J."/>
            <person name="Riccioni C."/>
            <person name="Rubini A."/>
            <person name="Sitrit Y."/>
            <person name="Splivallo R."/>
            <person name="Traeger S."/>
            <person name="Wang M."/>
            <person name="Zifcakova L."/>
            <person name="Wipf D."/>
            <person name="Zambonelli A."/>
            <person name="Paolocci F."/>
            <person name="Nowrousian M."/>
            <person name="Ottonello S."/>
            <person name="Baldrian P."/>
            <person name="Spatafora J.W."/>
            <person name="Henrissat B."/>
            <person name="Nagy L.G."/>
            <person name="Aury J.M."/>
            <person name="Wincker P."/>
            <person name="Grigoriev I.V."/>
            <person name="Bonfante P."/>
            <person name="Martin F.M."/>
        </authorList>
    </citation>
    <scope>NUCLEOTIDE SEQUENCE [LARGE SCALE GENOMIC DNA]</scope>
    <source>
        <strain evidence="2 3">RN42</strain>
    </source>
</reference>
<keyword evidence="3" id="KW-1185">Reference proteome</keyword>
<accession>A0A3N4HG39</accession>
<evidence type="ECO:0000313" key="3">
    <source>
        <dbReference type="Proteomes" id="UP000275078"/>
    </source>
</evidence>
<dbReference type="Proteomes" id="UP000275078">
    <property type="component" value="Unassembled WGS sequence"/>
</dbReference>
<proteinExistence type="predicted"/>
<organism evidence="2 3">
    <name type="scientific">Ascobolus immersus RN42</name>
    <dbReference type="NCBI Taxonomy" id="1160509"/>
    <lineage>
        <taxon>Eukaryota</taxon>
        <taxon>Fungi</taxon>
        <taxon>Dikarya</taxon>
        <taxon>Ascomycota</taxon>
        <taxon>Pezizomycotina</taxon>
        <taxon>Pezizomycetes</taxon>
        <taxon>Pezizales</taxon>
        <taxon>Ascobolaceae</taxon>
        <taxon>Ascobolus</taxon>
    </lineage>
</organism>
<dbReference type="EMBL" id="ML119939">
    <property type="protein sequence ID" value="RPA71361.1"/>
    <property type="molecule type" value="Genomic_DNA"/>
</dbReference>
<evidence type="ECO:0000256" key="1">
    <source>
        <dbReference type="SAM" id="MobiDB-lite"/>
    </source>
</evidence>
<dbReference type="AlphaFoldDB" id="A0A3N4HG39"/>
<protein>
    <submittedName>
        <fullName evidence="2">Uncharacterized protein</fullName>
    </submittedName>
</protein>
<feature type="region of interest" description="Disordered" evidence="1">
    <location>
        <begin position="142"/>
        <end position="163"/>
    </location>
</feature>
<evidence type="ECO:0000313" key="2">
    <source>
        <dbReference type="EMBL" id="RPA71361.1"/>
    </source>
</evidence>